<dbReference type="Proteomes" id="UP000554482">
    <property type="component" value="Unassembled WGS sequence"/>
</dbReference>
<keyword evidence="2" id="KW-1185">Reference proteome</keyword>
<organism evidence="1 2">
    <name type="scientific">Thalictrum thalictroides</name>
    <name type="common">Rue-anemone</name>
    <name type="synonym">Anemone thalictroides</name>
    <dbReference type="NCBI Taxonomy" id="46969"/>
    <lineage>
        <taxon>Eukaryota</taxon>
        <taxon>Viridiplantae</taxon>
        <taxon>Streptophyta</taxon>
        <taxon>Embryophyta</taxon>
        <taxon>Tracheophyta</taxon>
        <taxon>Spermatophyta</taxon>
        <taxon>Magnoliopsida</taxon>
        <taxon>Ranunculales</taxon>
        <taxon>Ranunculaceae</taxon>
        <taxon>Thalictroideae</taxon>
        <taxon>Thalictrum</taxon>
    </lineage>
</organism>
<dbReference type="EMBL" id="JABWDY010026271">
    <property type="protein sequence ID" value="KAF5188826.1"/>
    <property type="molecule type" value="Genomic_DNA"/>
</dbReference>
<feature type="non-terminal residue" evidence="1">
    <location>
        <position position="271"/>
    </location>
</feature>
<dbReference type="AlphaFoldDB" id="A0A7J6VUP4"/>
<evidence type="ECO:0008006" key="3">
    <source>
        <dbReference type="Google" id="ProtNLM"/>
    </source>
</evidence>
<evidence type="ECO:0000313" key="1">
    <source>
        <dbReference type="EMBL" id="KAF5188826.1"/>
    </source>
</evidence>
<sequence>MGKYGGTILTGRENFALWDSNLQIELAAVRLKKFLRPDNCVTPVLKENANPSEKKSFEITLEEWEFQHAQAFKLLMQSVDNANKIAIQSCPTAHRAYVTLKDRYGMKDTALLAQLLSQLFSVQSMKDSFVTEKYDLIVSLSSQIESQQSKAKIPNIVQAVILMRSLPHEYDTTLEILTNKDDFPTINDVFQAAKATETRLNEQNDDIEIVNAAVNQRSQGKICWVCRGNHVKPQCPKWLASEEGKEFTNSGMKWHHWQERCKKSERVNAVK</sequence>
<name>A0A7J6VUP4_THATH</name>
<gene>
    <name evidence="1" type="ORF">FRX31_021587</name>
</gene>
<protein>
    <recommendedName>
        <fullName evidence="3">Retrovirus-related pol polyprotein from transposon tnt 1-94</fullName>
    </recommendedName>
</protein>
<dbReference type="Pfam" id="PF14223">
    <property type="entry name" value="Retrotran_gag_2"/>
    <property type="match status" value="1"/>
</dbReference>
<dbReference type="OrthoDB" id="1730120at2759"/>
<evidence type="ECO:0000313" key="2">
    <source>
        <dbReference type="Proteomes" id="UP000554482"/>
    </source>
</evidence>
<accession>A0A7J6VUP4</accession>
<reference evidence="1 2" key="1">
    <citation type="submission" date="2020-06" db="EMBL/GenBank/DDBJ databases">
        <title>Transcriptomic and genomic resources for Thalictrum thalictroides and T. hernandezii: Facilitating candidate gene discovery in an emerging model plant lineage.</title>
        <authorList>
            <person name="Arias T."/>
            <person name="Riano-Pachon D.M."/>
            <person name="Di Stilio V.S."/>
        </authorList>
    </citation>
    <scope>NUCLEOTIDE SEQUENCE [LARGE SCALE GENOMIC DNA]</scope>
    <source>
        <strain evidence="2">cv. WT478/WT964</strain>
        <tissue evidence="1">Leaves</tissue>
    </source>
</reference>
<comment type="caution">
    <text evidence="1">The sequence shown here is derived from an EMBL/GenBank/DDBJ whole genome shotgun (WGS) entry which is preliminary data.</text>
</comment>
<proteinExistence type="predicted"/>